<sequence length="175" mass="20178">MSSTIGSSQEGDGVGVLLLLSSSQFLSMFFNSEGTGICISNNDGILLLLFLNTKLISEEENKNTLKSSFSFTYCVSFCNHLIVDEDTIFSSEKILTNFFFIFRFNQLSFHRHTFIVSIHITTTNTIPSSTSSTVKVPIQLIKHITWYIRLNKIIYQILVKMTQNWIRQDYWFLYI</sequence>
<dbReference type="Proteomes" id="UP000475862">
    <property type="component" value="Unassembled WGS sequence"/>
</dbReference>
<organism evidence="1 2">
    <name type="scientific">Aphis glycines</name>
    <name type="common">Soybean aphid</name>
    <dbReference type="NCBI Taxonomy" id="307491"/>
    <lineage>
        <taxon>Eukaryota</taxon>
        <taxon>Metazoa</taxon>
        <taxon>Ecdysozoa</taxon>
        <taxon>Arthropoda</taxon>
        <taxon>Hexapoda</taxon>
        <taxon>Insecta</taxon>
        <taxon>Pterygota</taxon>
        <taxon>Neoptera</taxon>
        <taxon>Paraneoptera</taxon>
        <taxon>Hemiptera</taxon>
        <taxon>Sternorrhyncha</taxon>
        <taxon>Aphidomorpha</taxon>
        <taxon>Aphidoidea</taxon>
        <taxon>Aphididae</taxon>
        <taxon>Aphidini</taxon>
        <taxon>Aphis</taxon>
        <taxon>Aphis</taxon>
    </lineage>
</organism>
<evidence type="ECO:0000313" key="1">
    <source>
        <dbReference type="EMBL" id="KAE9545726.1"/>
    </source>
</evidence>
<dbReference type="EMBL" id="VYZN01000001">
    <property type="protein sequence ID" value="KAE9545726.1"/>
    <property type="molecule type" value="Genomic_DNA"/>
</dbReference>
<keyword evidence="2" id="KW-1185">Reference proteome</keyword>
<reference evidence="1 2" key="1">
    <citation type="submission" date="2019-08" db="EMBL/GenBank/DDBJ databases">
        <title>The genome of the soybean aphid Biotype 1, its phylome, world population structure and adaptation to the North American continent.</title>
        <authorList>
            <person name="Giordano R."/>
            <person name="Donthu R.K."/>
            <person name="Hernandez A.G."/>
            <person name="Wright C.L."/>
            <person name="Zimin A.V."/>
        </authorList>
    </citation>
    <scope>NUCLEOTIDE SEQUENCE [LARGE SCALE GENOMIC DNA]</scope>
    <source>
        <tissue evidence="1">Whole aphids</tissue>
    </source>
</reference>
<gene>
    <name evidence="1" type="ORF">AGLY_001269</name>
</gene>
<evidence type="ECO:0000313" key="2">
    <source>
        <dbReference type="Proteomes" id="UP000475862"/>
    </source>
</evidence>
<dbReference type="AlphaFoldDB" id="A0A6G0UBT2"/>
<name>A0A6G0UBT2_APHGL</name>
<protein>
    <submittedName>
        <fullName evidence="1">Uncharacterized protein</fullName>
    </submittedName>
</protein>
<accession>A0A6G0UBT2</accession>
<comment type="caution">
    <text evidence="1">The sequence shown here is derived from an EMBL/GenBank/DDBJ whole genome shotgun (WGS) entry which is preliminary data.</text>
</comment>
<proteinExistence type="predicted"/>